<comment type="caution">
    <text evidence="2">The sequence shown here is derived from an EMBL/GenBank/DDBJ whole genome shotgun (WGS) entry which is preliminary data.</text>
</comment>
<dbReference type="EMBL" id="BAAAMU010000029">
    <property type="protein sequence ID" value="GAA1641449.1"/>
    <property type="molecule type" value="Genomic_DNA"/>
</dbReference>
<keyword evidence="3" id="KW-1185">Reference proteome</keyword>
<evidence type="ECO:0000313" key="2">
    <source>
        <dbReference type="EMBL" id="GAA1641449.1"/>
    </source>
</evidence>
<proteinExistence type="predicted"/>
<feature type="region of interest" description="Disordered" evidence="1">
    <location>
        <begin position="1"/>
        <end position="26"/>
    </location>
</feature>
<name>A0ABP4R8T3_9ACTN</name>
<evidence type="ECO:0000313" key="3">
    <source>
        <dbReference type="Proteomes" id="UP001500064"/>
    </source>
</evidence>
<accession>A0ABP4R8T3</accession>
<sequence>MQVAAADTSIRQGMSGQERGGDLQQFAGGGISGHVLTYIQVEASRSRHPGRGLPGGFDVAAEAGTGSLGCHGRGRHAGRKQDVMLAWIPHTSLAWRRLASGEAS</sequence>
<dbReference type="Proteomes" id="UP001500064">
    <property type="component" value="Unassembled WGS sequence"/>
</dbReference>
<gene>
    <name evidence="2" type="ORF">GCM10009733_043100</name>
</gene>
<reference evidence="3" key="1">
    <citation type="journal article" date="2019" name="Int. J. Syst. Evol. Microbiol.">
        <title>The Global Catalogue of Microorganisms (GCM) 10K type strain sequencing project: providing services to taxonomists for standard genome sequencing and annotation.</title>
        <authorList>
            <consortium name="The Broad Institute Genomics Platform"/>
            <consortium name="The Broad Institute Genome Sequencing Center for Infectious Disease"/>
            <person name="Wu L."/>
            <person name="Ma J."/>
        </authorList>
    </citation>
    <scope>NUCLEOTIDE SEQUENCE [LARGE SCALE GENOMIC DNA]</scope>
    <source>
        <strain evidence="3">JCM 13929</strain>
    </source>
</reference>
<organism evidence="2 3">
    <name type="scientific">Nonomuraea maheshkhaliensis</name>
    <dbReference type="NCBI Taxonomy" id="419590"/>
    <lineage>
        <taxon>Bacteria</taxon>
        <taxon>Bacillati</taxon>
        <taxon>Actinomycetota</taxon>
        <taxon>Actinomycetes</taxon>
        <taxon>Streptosporangiales</taxon>
        <taxon>Streptosporangiaceae</taxon>
        <taxon>Nonomuraea</taxon>
    </lineage>
</organism>
<protein>
    <submittedName>
        <fullName evidence="2">Uncharacterized protein</fullName>
    </submittedName>
</protein>
<evidence type="ECO:0000256" key="1">
    <source>
        <dbReference type="SAM" id="MobiDB-lite"/>
    </source>
</evidence>